<gene>
    <name evidence="6" type="ORF">A2774_00120</name>
</gene>
<proteinExistence type="inferred from homology"/>
<dbReference type="InterPro" id="IPR003439">
    <property type="entry name" value="ABC_transporter-like_ATP-bd"/>
</dbReference>
<dbReference type="SMART" id="SM00382">
    <property type="entry name" value="AAA"/>
    <property type="match status" value="1"/>
</dbReference>
<comment type="similarity">
    <text evidence="1">Belongs to the ABC transporter superfamily.</text>
</comment>
<dbReference type="GO" id="GO:0016887">
    <property type="term" value="F:ATP hydrolysis activity"/>
    <property type="evidence" value="ECO:0007669"/>
    <property type="project" value="InterPro"/>
</dbReference>
<dbReference type="InterPro" id="IPR027417">
    <property type="entry name" value="P-loop_NTPase"/>
</dbReference>
<protein>
    <recommendedName>
        <fullName evidence="5">ABC transporter domain-containing protein</fullName>
    </recommendedName>
</protein>
<dbReference type="InterPro" id="IPR003593">
    <property type="entry name" value="AAA+_ATPase"/>
</dbReference>
<sequence>MISLHSVSKSFGRKTAVDNISFRAKEGEIIGFLGPNGAGKTTSMRLILGYLTPSKGKITINSLNPLDDRIEILNQIGYLPENNPLYQEMKVSEYLNFIADVKKVTDYQDIVEKVGIEEVLDSKIEDLSRGFKQRVGLAAALLGDPSILILDEPTSGLDPLEQEKIRKLIKQLANPASPAKGGIRGAKKTIIFSTHILSEVEDVANRLIIIDKGRVVFDGKKPKGKGSVEKLFKKLVKE</sequence>
<evidence type="ECO:0000256" key="2">
    <source>
        <dbReference type="ARBA" id="ARBA00022448"/>
    </source>
</evidence>
<evidence type="ECO:0000313" key="6">
    <source>
        <dbReference type="EMBL" id="OGK16692.1"/>
    </source>
</evidence>
<dbReference type="CDD" id="cd03230">
    <property type="entry name" value="ABC_DR_subfamily_A"/>
    <property type="match status" value="1"/>
</dbReference>
<dbReference type="PANTHER" id="PTHR43335:SF4">
    <property type="entry name" value="ABC TRANSPORTER, ATP-BINDING PROTEIN"/>
    <property type="match status" value="1"/>
</dbReference>
<name>A0A1F7GDK6_9BACT</name>
<reference evidence="6 7" key="1">
    <citation type="journal article" date="2016" name="Nat. Commun.">
        <title>Thousands of microbial genomes shed light on interconnected biogeochemical processes in an aquifer system.</title>
        <authorList>
            <person name="Anantharaman K."/>
            <person name="Brown C.T."/>
            <person name="Hug L.A."/>
            <person name="Sharon I."/>
            <person name="Castelle C.J."/>
            <person name="Probst A.J."/>
            <person name="Thomas B.C."/>
            <person name="Singh A."/>
            <person name="Wilkins M.J."/>
            <person name="Karaoz U."/>
            <person name="Brodie E.L."/>
            <person name="Williams K.H."/>
            <person name="Hubbard S.S."/>
            <person name="Banfield J.F."/>
        </authorList>
    </citation>
    <scope>NUCLEOTIDE SEQUENCE [LARGE SCALE GENOMIC DNA]</scope>
</reference>
<keyword evidence="2" id="KW-0813">Transport</keyword>
<organism evidence="6 7">
    <name type="scientific">Candidatus Roizmanbacteria bacterium RIFCSPHIGHO2_01_FULL_39_12c</name>
    <dbReference type="NCBI Taxonomy" id="1802031"/>
    <lineage>
        <taxon>Bacteria</taxon>
        <taxon>Candidatus Roizmaniibacteriota</taxon>
    </lineage>
</organism>
<dbReference type="PROSITE" id="PS50893">
    <property type="entry name" value="ABC_TRANSPORTER_2"/>
    <property type="match status" value="1"/>
</dbReference>
<dbReference type="GO" id="GO:0005524">
    <property type="term" value="F:ATP binding"/>
    <property type="evidence" value="ECO:0007669"/>
    <property type="project" value="UniProtKB-KW"/>
</dbReference>
<dbReference type="Gene3D" id="3.40.50.300">
    <property type="entry name" value="P-loop containing nucleotide triphosphate hydrolases"/>
    <property type="match status" value="1"/>
</dbReference>
<dbReference type="PANTHER" id="PTHR43335">
    <property type="entry name" value="ABC TRANSPORTER, ATP-BINDING PROTEIN"/>
    <property type="match status" value="1"/>
</dbReference>
<dbReference type="AlphaFoldDB" id="A0A1F7GDK6"/>
<dbReference type="SUPFAM" id="SSF52540">
    <property type="entry name" value="P-loop containing nucleoside triphosphate hydrolases"/>
    <property type="match status" value="1"/>
</dbReference>
<feature type="domain" description="ABC transporter" evidence="5">
    <location>
        <begin position="2"/>
        <end position="237"/>
    </location>
</feature>
<evidence type="ECO:0000259" key="5">
    <source>
        <dbReference type="PROSITE" id="PS50893"/>
    </source>
</evidence>
<evidence type="ECO:0000256" key="1">
    <source>
        <dbReference type="ARBA" id="ARBA00005417"/>
    </source>
</evidence>
<accession>A0A1F7GDK6</accession>
<keyword evidence="3" id="KW-0547">Nucleotide-binding</keyword>
<dbReference type="EMBL" id="MFZG01000019">
    <property type="protein sequence ID" value="OGK16692.1"/>
    <property type="molecule type" value="Genomic_DNA"/>
</dbReference>
<comment type="caution">
    <text evidence="6">The sequence shown here is derived from an EMBL/GenBank/DDBJ whole genome shotgun (WGS) entry which is preliminary data.</text>
</comment>
<dbReference type="Pfam" id="PF00005">
    <property type="entry name" value="ABC_tran"/>
    <property type="match status" value="1"/>
</dbReference>
<evidence type="ECO:0000256" key="4">
    <source>
        <dbReference type="ARBA" id="ARBA00022840"/>
    </source>
</evidence>
<keyword evidence="4" id="KW-0067">ATP-binding</keyword>
<dbReference type="Proteomes" id="UP000177208">
    <property type="component" value="Unassembled WGS sequence"/>
</dbReference>
<evidence type="ECO:0000313" key="7">
    <source>
        <dbReference type="Proteomes" id="UP000177208"/>
    </source>
</evidence>
<evidence type="ECO:0000256" key="3">
    <source>
        <dbReference type="ARBA" id="ARBA00022741"/>
    </source>
</evidence>